<proteinExistence type="predicted"/>
<dbReference type="Gene3D" id="3.40.50.1820">
    <property type="entry name" value="alpha/beta hydrolase"/>
    <property type="match status" value="1"/>
</dbReference>
<protein>
    <submittedName>
        <fullName evidence="3">Pimeloyl-ACP methyl ester carboxylesterase</fullName>
    </submittedName>
</protein>
<evidence type="ECO:0000313" key="4">
    <source>
        <dbReference type="Proteomes" id="UP000199558"/>
    </source>
</evidence>
<evidence type="ECO:0000256" key="1">
    <source>
        <dbReference type="SAM" id="MobiDB-lite"/>
    </source>
</evidence>
<dbReference type="InterPro" id="IPR050471">
    <property type="entry name" value="AB_hydrolase"/>
</dbReference>
<dbReference type="OrthoDB" id="4319696at2"/>
<evidence type="ECO:0000259" key="2">
    <source>
        <dbReference type="Pfam" id="PF00561"/>
    </source>
</evidence>
<name>A0A1A9B981_9ACTN</name>
<dbReference type="RefSeq" id="WP_091573603.1">
    <property type="nucleotide sequence ID" value="NZ_FLRH01000003.1"/>
</dbReference>
<keyword evidence="4" id="KW-1185">Reference proteome</keyword>
<dbReference type="InterPro" id="IPR000073">
    <property type="entry name" value="AB_hydrolase_1"/>
</dbReference>
<feature type="region of interest" description="Disordered" evidence="1">
    <location>
        <begin position="92"/>
        <end position="111"/>
    </location>
</feature>
<accession>A0A1A9B981</accession>
<gene>
    <name evidence="3" type="ORF">GA0070622_2703</name>
</gene>
<dbReference type="EMBL" id="FLRH01000003">
    <property type="protein sequence ID" value="SBT65698.1"/>
    <property type="molecule type" value="Genomic_DNA"/>
</dbReference>
<dbReference type="PANTHER" id="PTHR43433:SF5">
    <property type="entry name" value="AB HYDROLASE-1 DOMAIN-CONTAINING PROTEIN"/>
    <property type="match status" value="1"/>
</dbReference>
<dbReference type="STRING" id="946078.GA0070622_2703"/>
<dbReference type="InterPro" id="IPR029058">
    <property type="entry name" value="AB_hydrolase_fold"/>
</dbReference>
<sequence>MTAEIQHSPTTAEPGRAELAALVDAIRQLEGLTGQVGPFALPADTCDRAPELVAAVCRALDVPLTFDAPAGERDRDFAVAALAAEIRRAQRAPGLTDGRGDPAASAAEARRIRDEEDAGFRLHRVRRPDGTVLAVWDAGPLDAPPILVSPACAMSYRLSLPWVRALRGSYRCLVPQTRGTSERIDDPQAFDRRGYDIHAQADDLVALIAEVASAPVHLMGLCGGAVPALIAAGRCADRVSSLSLWHADLELGPDAEKTDHQVNLRALLDLAGESRDTAAWMRDKLTSGPMTGVPAGAGPLVVRPYATAELFYRYAKLTAATMHWDSRQTAGGVPQPSLIVTSRDDHTAHPSGSRRLAEILPDARLVVADHGTHLDAFRATPEQVSCLTSFLASLPAGG</sequence>
<dbReference type="Proteomes" id="UP000199558">
    <property type="component" value="Unassembled WGS sequence"/>
</dbReference>
<dbReference type="GO" id="GO:0003824">
    <property type="term" value="F:catalytic activity"/>
    <property type="evidence" value="ECO:0007669"/>
    <property type="project" value="UniProtKB-ARBA"/>
</dbReference>
<feature type="domain" description="AB hydrolase-1" evidence="2">
    <location>
        <begin position="144"/>
        <end position="375"/>
    </location>
</feature>
<evidence type="ECO:0000313" key="3">
    <source>
        <dbReference type="EMBL" id="SBT65698.1"/>
    </source>
</evidence>
<organism evidence="3 4">
    <name type="scientific">Micromonospora sediminicola</name>
    <dbReference type="NCBI Taxonomy" id="946078"/>
    <lineage>
        <taxon>Bacteria</taxon>
        <taxon>Bacillati</taxon>
        <taxon>Actinomycetota</taxon>
        <taxon>Actinomycetes</taxon>
        <taxon>Micromonosporales</taxon>
        <taxon>Micromonosporaceae</taxon>
        <taxon>Micromonospora</taxon>
    </lineage>
</organism>
<reference evidence="4" key="1">
    <citation type="submission" date="2016-06" db="EMBL/GenBank/DDBJ databases">
        <authorList>
            <person name="Varghese N."/>
            <person name="Submissions Spin"/>
        </authorList>
    </citation>
    <scope>NUCLEOTIDE SEQUENCE [LARGE SCALE GENOMIC DNA]</scope>
    <source>
        <strain evidence="4">DSM 45794</strain>
    </source>
</reference>
<dbReference type="SUPFAM" id="SSF53474">
    <property type="entry name" value="alpha/beta-Hydrolases"/>
    <property type="match status" value="1"/>
</dbReference>
<dbReference type="Pfam" id="PF00561">
    <property type="entry name" value="Abhydrolase_1"/>
    <property type="match status" value="1"/>
</dbReference>
<dbReference type="AlphaFoldDB" id="A0A1A9B981"/>
<dbReference type="PANTHER" id="PTHR43433">
    <property type="entry name" value="HYDROLASE, ALPHA/BETA FOLD FAMILY PROTEIN"/>
    <property type="match status" value="1"/>
</dbReference>